<dbReference type="Gene3D" id="1.10.10.10">
    <property type="entry name" value="Winged helix-like DNA-binding domain superfamily/Winged helix DNA-binding domain"/>
    <property type="match status" value="1"/>
</dbReference>
<dbReference type="InterPro" id="IPR000835">
    <property type="entry name" value="HTH_MarR-typ"/>
</dbReference>
<dbReference type="SMART" id="SM00347">
    <property type="entry name" value="HTH_MARR"/>
    <property type="match status" value="1"/>
</dbReference>
<dbReference type="Proteomes" id="UP000186058">
    <property type="component" value="Unassembled WGS sequence"/>
</dbReference>
<comment type="caution">
    <text evidence="5">The sequence shown here is derived from an EMBL/GenBank/DDBJ whole genome shotgun (WGS) entry which is preliminary data.</text>
</comment>
<keyword evidence="6" id="KW-1185">Reference proteome</keyword>
<evidence type="ECO:0000256" key="2">
    <source>
        <dbReference type="ARBA" id="ARBA00023125"/>
    </source>
</evidence>
<evidence type="ECO:0000313" key="6">
    <source>
        <dbReference type="Proteomes" id="UP000186058"/>
    </source>
</evidence>
<sequence>MNEDRKGKYDNIDELMAVFQQFSKINWQKNNPTLLKPSEIRVLVTIKLGTEKSGKPVLTISDISKMHKVTSPTITQMVNSLLAQGYVVRTSDALDKRVSGIALTDKGERCADAAVDRIRDTFKGMIDYLGKERSETLIELLNGVYHYFEEINGQLED</sequence>
<dbReference type="Pfam" id="PF12802">
    <property type="entry name" value="MarR_2"/>
    <property type="match status" value="1"/>
</dbReference>
<keyword evidence="2" id="KW-0238">DNA-binding</keyword>
<accession>A0ABX3EUX0</accession>
<dbReference type="InterPro" id="IPR036390">
    <property type="entry name" value="WH_DNA-bd_sf"/>
</dbReference>
<protein>
    <recommendedName>
        <fullName evidence="4">HTH marR-type domain-containing protein</fullName>
    </recommendedName>
</protein>
<dbReference type="PANTHER" id="PTHR42756:SF1">
    <property type="entry name" value="TRANSCRIPTIONAL REPRESSOR OF EMRAB OPERON"/>
    <property type="match status" value="1"/>
</dbReference>
<evidence type="ECO:0000256" key="3">
    <source>
        <dbReference type="ARBA" id="ARBA00023163"/>
    </source>
</evidence>
<dbReference type="SUPFAM" id="SSF46785">
    <property type="entry name" value="Winged helix' DNA-binding domain"/>
    <property type="match status" value="1"/>
</dbReference>
<name>A0ABX3EUX0_9BACL</name>
<keyword evidence="1" id="KW-0805">Transcription regulation</keyword>
<dbReference type="PROSITE" id="PS50995">
    <property type="entry name" value="HTH_MARR_2"/>
    <property type="match status" value="1"/>
</dbReference>
<dbReference type="RefSeq" id="WP_074085177.1">
    <property type="nucleotide sequence ID" value="NZ_LVWI01000003.1"/>
</dbReference>
<proteinExistence type="predicted"/>
<gene>
    <name evidence="5" type="ORF">A3844_05630</name>
</gene>
<keyword evidence="3" id="KW-0804">Transcription</keyword>
<feature type="domain" description="HTH marR-type" evidence="4">
    <location>
        <begin position="1"/>
        <end position="146"/>
    </location>
</feature>
<evidence type="ECO:0000313" key="5">
    <source>
        <dbReference type="EMBL" id="OKP90507.1"/>
    </source>
</evidence>
<reference evidence="5 6" key="1">
    <citation type="submission" date="2016-03" db="EMBL/GenBank/DDBJ databases">
        <authorList>
            <person name="Sant'Anna F.H."/>
            <person name="Ambrosini A."/>
            <person name="Souza R."/>
            <person name="Bach E."/>
            <person name="Fernandes G."/>
            <person name="Balsanelli E."/>
            <person name="Baura V.A."/>
            <person name="Souza E.M."/>
            <person name="Passaglia L."/>
        </authorList>
    </citation>
    <scope>NUCLEOTIDE SEQUENCE [LARGE SCALE GENOMIC DNA]</scope>
    <source>
        <strain evidence="5 6">P26E</strain>
    </source>
</reference>
<dbReference type="PRINTS" id="PR00598">
    <property type="entry name" value="HTHMARR"/>
</dbReference>
<evidence type="ECO:0000256" key="1">
    <source>
        <dbReference type="ARBA" id="ARBA00023015"/>
    </source>
</evidence>
<organism evidence="5 6">
    <name type="scientific">Paenibacillus helianthi</name>
    <dbReference type="NCBI Taxonomy" id="1349432"/>
    <lineage>
        <taxon>Bacteria</taxon>
        <taxon>Bacillati</taxon>
        <taxon>Bacillota</taxon>
        <taxon>Bacilli</taxon>
        <taxon>Bacillales</taxon>
        <taxon>Paenibacillaceae</taxon>
        <taxon>Paenibacillus</taxon>
    </lineage>
</organism>
<dbReference type="InterPro" id="IPR036388">
    <property type="entry name" value="WH-like_DNA-bd_sf"/>
</dbReference>
<evidence type="ECO:0000259" key="4">
    <source>
        <dbReference type="PROSITE" id="PS50995"/>
    </source>
</evidence>
<dbReference type="PANTHER" id="PTHR42756">
    <property type="entry name" value="TRANSCRIPTIONAL REGULATOR, MARR"/>
    <property type="match status" value="1"/>
</dbReference>
<dbReference type="EMBL" id="LVWI01000003">
    <property type="protein sequence ID" value="OKP90507.1"/>
    <property type="molecule type" value="Genomic_DNA"/>
</dbReference>